<accession>A0A1G7X616</accession>
<keyword evidence="2" id="KW-1185">Reference proteome</keyword>
<proteinExistence type="predicted"/>
<name>A0A1G7X616_9FIRM</name>
<sequence length="30" mass="3403">MKNKAALGFVTLEVKPLRKDFIIASVRIDE</sequence>
<dbReference type="Proteomes" id="UP000198656">
    <property type="component" value="Unassembled WGS sequence"/>
</dbReference>
<reference evidence="2" key="1">
    <citation type="submission" date="2016-10" db="EMBL/GenBank/DDBJ databases">
        <authorList>
            <person name="Varghese N."/>
            <person name="Submissions S."/>
        </authorList>
    </citation>
    <scope>NUCLEOTIDE SEQUENCE [LARGE SCALE GENOMIC DNA]</scope>
    <source>
        <strain evidence="2">DSM 8344</strain>
    </source>
</reference>
<dbReference type="EMBL" id="FNCP01000006">
    <property type="protein sequence ID" value="SDG79587.1"/>
    <property type="molecule type" value="Genomic_DNA"/>
</dbReference>
<gene>
    <name evidence="1" type="ORF">SAMN05443529_106136</name>
</gene>
<protein>
    <submittedName>
        <fullName evidence="1">Uncharacterized protein</fullName>
    </submittedName>
</protein>
<evidence type="ECO:0000313" key="1">
    <source>
        <dbReference type="EMBL" id="SDG79587.1"/>
    </source>
</evidence>
<organism evidence="1 2">
    <name type="scientific">Desulfosporosinus hippei DSM 8344</name>
    <dbReference type="NCBI Taxonomy" id="1121419"/>
    <lineage>
        <taxon>Bacteria</taxon>
        <taxon>Bacillati</taxon>
        <taxon>Bacillota</taxon>
        <taxon>Clostridia</taxon>
        <taxon>Eubacteriales</taxon>
        <taxon>Desulfitobacteriaceae</taxon>
        <taxon>Desulfosporosinus</taxon>
    </lineage>
</organism>
<evidence type="ECO:0000313" key="2">
    <source>
        <dbReference type="Proteomes" id="UP000198656"/>
    </source>
</evidence>
<dbReference type="AlphaFoldDB" id="A0A1G7X616"/>